<gene>
    <name evidence="2" type="ORF">Shyd_86210</name>
</gene>
<name>A0ABQ3PQF9_9ACTN</name>
<reference evidence="2" key="1">
    <citation type="submission" date="2024-05" db="EMBL/GenBank/DDBJ databases">
        <title>Whole genome shotgun sequence of Streptomyces hydrogenans NBRC 13475.</title>
        <authorList>
            <person name="Komaki H."/>
            <person name="Tamura T."/>
        </authorList>
    </citation>
    <scope>NUCLEOTIDE SEQUENCE</scope>
    <source>
        <strain evidence="2">NBRC 13475</strain>
    </source>
</reference>
<dbReference type="Proteomes" id="UP001052739">
    <property type="component" value="Unassembled WGS sequence"/>
</dbReference>
<comment type="caution">
    <text evidence="2">The sequence shown here is derived from an EMBL/GenBank/DDBJ whole genome shotgun (WGS) entry which is preliminary data.</text>
</comment>
<accession>A0ABQ3PQF9</accession>
<evidence type="ECO:0000256" key="1">
    <source>
        <dbReference type="SAM" id="MobiDB-lite"/>
    </source>
</evidence>
<sequence>MLPQAANLDRLRDRRPHGIASRLSSASGDLTGRLCAKVAAGDQAVLAEWPQLPLNEQARNQHQRFEERVVSNGVFFGEPVVGPAVMIPPQ</sequence>
<keyword evidence="3" id="KW-1185">Reference proteome</keyword>
<protein>
    <submittedName>
        <fullName evidence="2">Uncharacterized protein</fullName>
    </submittedName>
</protein>
<dbReference type="EMBL" id="BNDW01000117">
    <property type="protein sequence ID" value="GHI27250.1"/>
    <property type="molecule type" value="Genomic_DNA"/>
</dbReference>
<organism evidence="2 3">
    <name type="scientific">Streptomyces hydrogenans</name>
    <dbReference type="NCBI Taxonomy" id="1873719"/>
    <lineage>
        <taxon>Bacteria</taxon>
        <taxon>Bacillati</taxon>
        <taxon>Actinomycetota</taxon>
        <taxon>Actinomycetes</taxon>
        <taxon>Kitasatosporales</taxon>
        <taxon>Streptomycetaceae</taxon>
        <taxon>Streptomyces</taxon>
    </lineage>
</organism>
<evidence type="ECO:0000313" key="3">
    <source>
        <dbReference type="Proteomes" id="UP001052739"/>
    </source>
</evidence>
<proteinExistence type="predicted"/>
<evidence type="ECO:0000313" key="2">
    <source>
        <dbReference type="EMBL" id="GHI27250.1"/>
    </source>
</evidence>
<feature type="region of interest" description="Disordered" evidence="1">
    <location>
        <begin position="1"/>
        <end position="25"/>
    </location>
</feature>